<keyword evidence="4" id="KW-1185">Reference proteome</keyword>
<dbReference type="InterPro" id="IPR036691">
    <property type="entry name" value="Endo/exonu/phosph_ase_sf"/>
</dbReference>
<evidence type="ECO:0000259" key="2">
    <source>
        <dbReference type="Pfam" id="PF03372"/>
    </source>
</evidence>
<dbReference type="RefSeq" id="WP_107958639.1">
    <property type="nucleotide sequence ID" value="NZ_QAOG01000004.1"/>
</dbReference>
<dbReference type="Pfam" id="PF03372">
    <property type="entry name" value="Exo_endo_phos"/>
    <property type="match status" value="1"/>
</dbReference>
<dbReference type="GO" id="GO:0004519">
    <property type="term" value="F:endonuclease activity"/>
    <property type="evidence" value="ECO:0007669"/>
    <property type="project" value="UniProtKB-KW"/>
</dbReference>
<proteinExistence type="predicted"/>
<feature type="domain" description="Endonuclease/exonuclease/phosphatase" evidence="2">
    <location>
        <begin position="32"/>
        <end position="255"/>
    </location>
</feature>
<dbReference type="GO" id="GO:0004767">
    <property type="term" value="F:sphingomyelin phosphodiesterase activity"/>
    <property type="evidence" value="ECO:0007669"/>
    <property type="project" value="InterPro"/>
</dbReference>
<evidence type="ECO:0000256" key="1">
    <source>
        <dbReference type="SAM" id="SignalP"/>
    </source>
</evidence>
<dbReference type="GO" id="GO:0004527">
    <property type="term" value="F:exonuclease activity"/>
    <property type="evidence" value="ECO:0007669"/>
    <property type="project" value="UniProtKB-KW"/>
</dbReference>
<accession>A0A2T5GKL0</accession>
<keyword evidence="1" id="KW-0732">Signal</keyword>
<dbReference type="Gene3D" id="3.60.10.10">
    <property type="entry name" value="Endonuclease/exonuclease/phosphatase"/>
    <property type="match status" value="1"/>
</dbReference>
<dbReference type="InterPro" id="IPR005135">
    <property type="entry name" value="Endo/exonuclease/phosphatase"/>
</dbReference>
<evidence type="ECO:0000313" key="3">
    <source>
        <dbReference type="EMBL" id="PTQ59866.1"/>
    </source>
</evidence>
<gene>
    <name evidence="3" type="ORF">C8J26_2720</name>
</gene>
<dbReference type="InterPro" id="IPR038772">
    <property type="entry name" value="Sph/SMPD2-like"/>
</dbReference>
<keyword evidence="3" id="KW-0540">Nuclease</keyword>
<feature type="chain" id="PRO_5015729515" evidence="1">
    <location>
        <begin position="22"/>
        <end position="338"/>
    </location>
</feature>
<comment type="caution">
    <text evidence="3">The sequence shown here is derived from an EMBL/GenBank/DDBJ whole genome shotgun (WGS) entry which is preliminary data.</text>
</comment>
<dbReference type="PANTHER" id="PTHR16320:SF23">
    <property type="entry name" value="SPHINGOMYELINASE C 1"/>
    <property type="match status" value="1"/>
</dbReference>
<dbReference type="SUPFAM" id="SSF56219">
    <property type="entry name" value="DNase I-like"/>
    <property type="match status" value="1"/>
</dbReference>
<reference evidence="3 4" key="1">
    <citation type="submission" date="2018-04" db="EMBL/GenBank/DDBJ databases">
        <title>Genomic Encyclopedia of Type Strains, Phase III (KMG-III): the genomes of soil and plant-associated and newly described type strains.</title>
        <authorList>
            <person name="Whitman W."/>
        </authorList>
    </citation>
    <scope>NUCLEOTIDE SEQUENCE [LARGE SCALE GENOMIC DNA]</scope>
    <source>
        <strain evidence="3 4">MA101b</strain>
    </source>
</reference>
<keyword evidence="3" id="KW-0378">Hydrolase</keyword>
<name>A0A2T5GKL0_9SPHN</name>
<evidence type="ECO:0000313" key="4">
    <source>
        <dbReference type="Proteomes" id="UP000244189"/>
    </source>
</evidence>
<dbReference type="AlphaFoldDB" id="A0A2T5GKL0"/>
<dbReference type="PANTHER" id="PTHR16320">
    <property type="entry name" value="SPHINGOMYELINASE FAMILY MEMBER"/>
    <property type="match status" value="1"/>
</dbReference>
<sequence>MLRPLAALAVAALLTGAPAAANPAPARDVTLMTYNVHGLPWPIVEDRAAALAAIGNQLRAMRRHADAPEIVAVQEAFVDDAKAIGRTAGYRYAAFGPAEDAPAMVPRVDDGFVADGSRMVGERLGKHVDSGLAIFSDYPILAVRRMAYPTCAGYDCLANKGALAALIAIPGVATPVIVVDTHLNSNGASGTPSARAIQAYRRQIDLLAAFITSLGAGTRPVLVAGDFNVGRDLARRAQFDMRMLGGGAALQAAVATCRVAPECPVAEPAGIAESIARGKDWLMYRSSPRVAITPTGLAAPFGRRPDGTMLSDHVGIEVRYRIASRSAVAGAPMTTASR</sequence>
<keyword evidence="3" id="KW-0255">Endonuclease</keyword>
<protein>
    <submittedName>
        <fullName evidence="3">Endonuclease/exonuclease/phosphatase family metal-dependent hydrolase</fullName>
    </submittedName>
</protein>
<dbReference type="Proteomes" id="UP000244189">
    <property type="component" value="Unassembled WGS sequence"/>
</dbReference>
<dbReference type="EMBL" id="QAOG01000004">
    <property type="protein sequence ID" value="PTQ59866.1"/>
    <property type="molecule type" value="Genomic_DNA"/>
</dbReference>
<feature type="signal peptide" evidence="1">
    <location>
        <begin position="1"/>
        <end position="21"/>
    </location>
</feature>
<keyword evidence="3" id="KW-0269">Exonuclease</keyword>
<organism evidence="3 4">
    <name type="scientific">Sphingomonas aurantiaca</name>
    <dbReference type="NCBI Taxonomy" id="185949"/>
    <lineage>
        <taxon>Bacteria</taxon>
        <taxon>Pseudomonadati</taxon>
        <taxon>Pseudomonadota</taxon>
        <taxon>Alphaproteobacteria</taxon>
        <taxon>Sphingomonadales</taxon>
        <taxon>Sphingomonadaceae</taxon>
        <taxon>Sphingomonas</taxon>
    </lineage>
</organism>